<evidence type="ECO:0000313" key="3">
    <source>
        <dbReference type="EMBL" id="MEE1674851.1"/>
    </source>
</evidence>
<feature type="chain" id="PRO_5047416826" evidence="1">
    <location>
        <begin position="19"/>
        <end position="336"/>
    </location>
</feature>
<dbReference type="PANTHER" id="PTHR15032:SF4">
    <property type="entry name" value="N-ACYL-PHOSPHATIDYLETHANOLAMINE-HYDROLYZING PHOSPHOLIPASE D"/>
    <property type="match status" value="1"/>
</dbReference>
<dbReference type="SUPFAM" id="SSF56281">
    <property type="entry name" value="Metallo-hydrolase/oxidoreductase"/>
    <property type="match status" value="1"/>
</dbReference>
<dbReference type="InterPro" id="IPR024884">
    <property type="entry name" value="NAPE-PLD"/>
</dbReference>
<evidence type="ECO:0000256" key="1">
    <source>
        <dbReference type="SAM" id="SignalP"/>
    </source>
</evidence>
<dbReference type="PANTHER" id="PTHR15032">
    <property type="entry name" value="N-ACYL-PHOSPHATIDYLETHANOLAMINE-HYDROLYZING PHOSPHOLIPASE D"/>
    <property type="match status" value="1"/>
</dbReference>
<evidence type="ECO:0000313" key="4">
    <source>
        <dbReference type="Proteomes" id="UP001310248"/>
    </source>
</evidence>
<dbReference type="RefSeq" id="WP_329775891.1">
    <property type="nucleotide sequence ID" value="NZ_JAYDYW010000010.1"/>
</dbReference>
<dbReference type="Gene3D" id="3.60.15.10">
    <property type="entry name" value="Ribonuclease Z/Hydroxyacylglutathione hydrolase-like"/>
    <property type="match status" value="1"/>
</dbReference>
<accession>A0ABU7G6A2</accession>
<keyword evidence="1" id="KW-0732">Signal</keyword>
<organism evidence="3 4">
    <name type="scientific">Agarivorans aestuarii</name>
    <dbReference type="NCBI Taxonomy" id="1563703"/>
    <lineage>
        <taxon>Bacteria</taxon>
        <taxon>Pseudomonadati</taxon>
        <taxon>Pseudomonadota</taxon>
        <taxon>Gammaproteobacteria</taxon>
        <taxon>Alteromonadales</taxon>
        <taxon>Alteromonadaceae</taxon>
        <taxon>Agarivorans</taxon>
    </lineage>
</organism>
<sequence>MKLFVKLLILAAVGLVIACSSSDKEYQNNHLEPIAKNPFKFLYVRFFGDTKWSDQAAEAHRVPRQDVDVELLNNSHAGTKVTWLGHSSFLVQLPELTFLTDPVFSERVSPVSFAGPKRLVPLTFNPEDLPSVDFVVISHNHYDHLDKKAIEHFGNSTHYFVPEGLGVWFEKMDIEPSNITELPWWGSQQKGEALVTATPSQHWSARGLFDRNKSHWASWLIEFNGKRYWFAGDTGYNPYDFKEIGERAGEIDLAFIPIGAYSPRGFMKDQHVNVPEAIKVHQDVKAKLSIGMHWGTYPLTAEPVMEPAELLEDLSSKQAASAPFITMKIGETLVMD</sequence>
<keyword evidence="4" id="KW-1185">Reference proteome</keyword>
<gene>
    <name evidence="3" type="ORF">SNR37_000170</name>
</gene>
<dbReference type="Pfam" id="PF12706">
    <property type="entry name" value="Lactamase_B_2"/>
    <property type="match status" value="1"/>
</dbReference>
<dbReference type="Proteomes" id="UP001310248">
    <property type="component" value="Unassembled WGS sequence"/>
</dbReference>
<evidence type="ECO:0000259" key="2">
    <source>
        <dbReference type="Pfam" id="PF12706"/>
    </source>
</evidence>
<dbReference type="PIRSF" id="PIRSF038896">
    <property type="entry name" value="NAPE-PLD"/>
    <property type="match status" value="1"/>
</dbReference>
<protein>
    <submittedName>
        <fullName evidence="3">MBL fold metallo-hydrolase</fullName>
    </submittedName>
</protein>
<reference evidence="4" key="1">
    <citation type="submission" date="2023-07" db="EMBL/GenBank/DDBJ databases">
        <title>Draft genome sequence of Agarivorans aestuarii strain ZMCS4, a CAZymes producing bacteria isolated from the marine brown algae Clodostephus spongiosus.</title>
        <authorList>
            <person name="Lorente B."/>
            <person name="Cabral C."/>
            <person name="Frias J."/>
            <person name="Faria J."/>
            <person name="Toubarro D."/>
        </authorList>
    </citation>
    <scope>NUCLEOTIDE SEQUENCE [LARGE SCALE GENOMIC DNA]</scope>
    <source>
        <strain evidence="4">ZMCS4</strain>
    </source>
</reference>
<dbReference type="InterPro" id="IPR001279">
    <property type="entry name" value="Metallo-B-lactamas"/>
</dbReference>
<comment type="caution">
    <text evidence="3">The sequence shown here is derived from an EMBL/GenBank/DDBJ whole genome shotgun (WGS) entry which is preliminary data.</text>
</comment>
<dbReference type="InterPro" id="IPR036866">
    <property type="entry name" value="RibonucZ/Hydroxyglut_hydro"/>
</dbReference>
<dbReference type="PROSITE" id="PS51257">
    <property type="entry name" value="PROKAR_LIPOPROTEIN"/>
    <property type="match status" value="1"/>
</dbReference>
<proteinExistence type="predicted"/>
<feature type="signal peptide" evidence="1">
    <location>
        <begin position="1"/>
        <end position="18"/>
    </location>
</feature>
<name>A0ABU7G6A2_9ALTE</name>
<dbReference type="EMBL" id="JAYDYW010000010">
    <property type="protein sequence ID" value="MEE1674851.1"/>
    <property type="molecule type" value="Genomic_DNA"/>
</dbReference>
<feature type="domain" description="Metallo-beta-lactamase" evidence="2">
    <location>
        <begin position="98"/>
        <end position="294"/>
    </location>
</feature>